<organism evidence="4 5">
    <name type="scientific">Lactobacillus corticis</name>
    <dbReference type="NCBI Taxonomy" id="2201249"/>
    <lineage>
        <taxon>Bacteria</taxon>
        <taxon>Bacillati</taxon>
        <taxon>Bacillota</taxon>
        <taxon>Bacilli</taxon>
        <taxon>Lactobacillales</taxon>
        <taxon>Lactobacillaceae</taxon>
        <taxon>Lactobacillus</taxon>
    </lineage>
</organism>
<dbReference type="SUPFAM" id="SSF55469">
    <property type="entry name" value="FMN-dependent nitroreductase-like"/>
    <property type="match status" value="1"/>
</dbReference>
<dbReference type="PANTHER" id="PTHR43673:SF10">
    <property type="entry name" value="NADH DEHYDROGENASE_NAD(P)H NITROREDUCTASE XCC3605-RELATED"/>
    <property type="match status" value="1"/>
</dbReference>
<dbReference type="PANTHER" id="PTHR43673">
    <property type="entry name" value="NAD(P)H NITROREDUCTASE YDGI-RELATED"/>
    <property type="match status" value="1"/>
</dbReference>
<sequence>MEVSEAVKNRHSVRVFKDEAVPLNTITEIIDKARQTPSWVDSQPWKVYLATGATLKKIRQVHLANSQNGEADSDWPTWHREEWAPYPRRHMALHTENRAAFIGNQAADAWAEMQHELYHAPAILYLTIPKESPNWSMFDLGAFAQTIMLLAQEAGLDSMEAYEFVRFPESIRKIMDIGEDEAVAIGIGLGKAAEHKFNDYQAVREDLDQILKIKE</sequence>
<evidence type="ECO:0000256" key="2">
    <source>
        <dbReference type="ARBA" id="ARBA00023002"/>
    </source>
</evidence>
<dbReference type="Pfam" id="PF00881">
    <property type="entry name" value="Nitroreductase"/>
    <property type="match status" value="1"/>
</dbReference>
<name>A0A916QK48_9LACO</name>
<evidence type="ECO:0000313" key="5">
    <source>
        <dbReference type="Proteomes" id="UP000677218"/>
    </source>
</evidence>
<dbReference type="Proteomes" id="UP000677218">
    <property type="component" value="Unassembled WGS sequence"/>
</dbReference>
<gene>
    <name evidence="4" type="primary">nfnB_3</name>
    <name evidence="4" type="ORF">LCB40_05860</name>
</gene>
<comment type="similarity">
    <text evidence="1">Belongs to the nitroreductase family.</text>
</comment>
<dbReference type="CDD" id="cd02136">
    <property type="entry name" value="PnbA_NfnB-like"/>
    <property type="match status" value="1"/>
</dbReference>
<comment type="caution">
    <text evidence="4">The sequence shown here is derived from an EMBL/GenBank/DDBJ whole genome shotgun (WGS) entry which is preliminary data.</text>
</comment>
<keyword evidence="5" id="KW-1185">Reference proteome</keyword>
<dbReference type="Gene3D" id="3.40.109.10">
    <property type="entry name" value="NADH Oxidase"/>
    <property type="match status" value="1"/>
</dbReference>
<dbReference type="EMBL" id="BMAY01000003">
    <property type="protein sequence ID" value="GFZ26706.1"/>
    <property type="molecule type" value="Genomic_DNA"/>
</dbReference>
<reference evidence="4" key="1">
    <citation type="submission" date="2020-08" db="EMBL/GenBank/DDBJ databases">
        <title>Taxonomic study for Lactobacillus species isolated from hardwood bark.</title>
        <authorList>
            <person name="Tohno M."/>
            <person name="Tanizawa Y."/>
        </authorList>
    </citation>
    <scope>NUCLEOTIDE SEQUENCE</scope>
    <source>
        <strain evidence="4">B40</strain>
    </source>
</reference>
<accession>A0A916QK48</accession>
<dbReference type="RefSeq" id="WP_212780400.1">
    <property type="nucleotide sequence ID" value="NZ_BMAY01000003.1"/>
</dbReference>
<dbReference type="InterPro" id="IPR029479">
    <property type="entry name" value="Nitroreductase"/>
</dbReference>
<evidence type="ECO:0000313" key="4">
    <source>
        <dbReference type="EMBL" id="GFZ26706.1"/>
    </source>
</evidence>
<evidence type="ECO:0000256" key="1">
    <source>
        <dbReference type="ARBA" id="ARBA00007118"/>
    </source>
</evidence>
<dbReference type="AlphaFoldDB" id="A0A916QK48"/>
<dbReference type="InterPro" id="IPR000415">
    <property type="entry name" value="Nitroreductase-like"/>
</dbReference>
<evidence type="ECO:0000259" key="3">
    <source>
        <dbReference type="Pfam" id="PF00881"/>
    </source>
</evidence>
<keyword evidence="2" id="KW-0560">Oxidoreductase</keyword>
<feature type="domain" description="Nitroreductase" evidence="3">
    <location>
        <begin position="7"/>
        <end position="190"/>
    </location>
</feature>
<dbReference type="GO" id="GO:0016491">
    <property type="term" value="F:oxidoreductase activity"/>
    <property type="evidence" value="ECO:0007669"/>
    <property type="project" value="UniProtKB-KW"/>
</dbReference>
<protein>
    <submittedName>
        <fullName evidence="4">Nitroreductase</fullName>
    </submittedName>
</protein>
<proteinExistence type="inferred from homology"/>